<dbReference type="Proteomes" id="UP000316304">
    <property type="component" value="Unassembled WGS sequence"/>
</dbReference>
<dbReference type="RefSeq" id="WP_146595649.1">
    <property type="nucleotide sequence ID" value="NZ_SJPT01000005.1"/>
</dbReference>
<evidence type="ECO:0000313" key="2">
    <source>
        <dbReference type="Proteomes" id="UP000316304"/>
    </source>
</evidence>
<gene>
    <name evidence="1" type="ORF">Pla52o_35430</name>
</gene>
<name>A0A5C6CGW1_9BACT</name>
<reference evidence="1 2" key="1">
    <citation type="submission" date="2019-02" db="EMBL/GenBank/DDBJ databases">
        <title>Deep-cultivation of Planctomycetes and their phenomic and genomic characterization uncovers novel biology.</title>
        <authorList>
            <person name="Wiegand S."/>
            <person name="Jogler M."/>
            <person name="Boedeker C."/>
            <person name="Pinto D."/>
            <person name="Vollmers J."/>
            <person name="Rivas-Marin E."/>
            <person name="Kohn T."/>
            <person name="Peeters S.H."/>
            <person name="Heuer A."/>
            <person name="Rast P."/>
            <person name="Oberbeckmann S."/>
            <person name="Bunk B."/>
            <person name="Jeske O."/>
            <person name="Meyerdierks A."/>
            <person name="Storesund J.E."/>
            <person name="Kallscheuer N."/>
            <person name="Luecker S."/>
            <person name="Lage O.M."/>
            <person name="Pohl T."/>
            <person name="Merkel B.J."/>
            <person name="Hornburger P."/>
            <person name="Mueller R.-W."/>
            <person name="Bruemmer F."/>
            <person name="Labrenz M."/>
            <person name="Spormann A.M."/>
            <person name="Op Den Camp H."/>
            <person name="Overmann J."/>
            <person name="Amann R."/>
            <person name="Jetten M.S.M."/>
            <person name="Mascher T."/>
            <person name="Medema M.H."/>
            <person name="Devos D.P."/>
            <person name="Kaster A.-K."/>
            <person name="Ovreas L."/>
            <person name="Rohde M."/>
            <person name="Galperin M.Y."/>
            <person name="Jogler C."/>
        </authorList>
    </citation>
    <scope>NUCLEOTIDE SEQUENCE [LARGE SCALE GENOMIC DNA]</scope>
    <source>
        <strain evidence="1 2">Pla52o</strain>
    </source>
</reference>
<accession>A0A5C6CGW1</accession>
<protein>
    <submittedName>
        <fullName evidence="1">Uncharacterized protein</fullName>
    </submittedName>
</protein>
<sequence>MSAGKTTLVEKNQQLDQYSTARLLRIQALAEEHRKFLDQLAAECCQIFGIDPASDSNEASWCRDIVDHGTPPDVVIDRLLSNRERDEQQA</sequence>
<dbReference type="EMBL" id="SJPT01000005">
    <property type="protein sequence ID" value="TWU22486.1"/>
    <property type="molecule type" value="Genomic_DNA"/>
</dbReference>
<dbReference type="AlphaFoldDB" id="A0A5C6CGW1"/>
<keyword evidence="2" id="KW-1185">Reference proteome</keyword>
<proteinExistence type="predicted"/>
<comment type="caution">
    <text evidence="1">The sequence shown here is derived from an EMBL/GenBank/DDBJ whole genome shotgun (WGS) entry which is preliminary data.</text>
</comment>
<evidence type="ECO:0000313" key="1">
    <source>
        <dbReference type="EMBL" id="TWU22486.1"/>
    </source>
</evidence>
<organism evidence="1 2">
    <name type="scientific">Novipirellula galeiformis</name>
    <dbReference type="NCBI Taxonomy" id="2528004"/>
    <lineage>
        <taxon>Bacteria</taxon>
        <taxon>Pseudomonadati</taxon>
        <taxon>Planctomycetota</taxon>
        <taxon>Planctomycetia</taxon>
        <taxon>Pirellulales</taxon>
        <taxon>Pirellulaceae</taxon>
        <taxon>Novipirellula</taxon>
    </lineage>
</organism>